<proteinExistence type="predicted"/>
<reference evidence="1 2" key="1">
    <citation type="journal article" date="2018" name="Front. Plant Sci.">
        <title>Red Clover (Trifolium pratense) and Zigzag Clover (T. medium) - A Picture of Genomic Similarities and Differences.</title>
        <authorList>
            <person name="Dluhosova J."/>
            <person name="Istvanek J."/>
            <person name="Nedelnik J."/>
            <person name="Repkova J."/>
        </authorList>
    </citation>
    <scope>NUCLEOTIDE SEQUENCE [LARGE SCALE GENOMIC DNA]</scope>
    <source>
        <strain evidence="2">cv. 10/8</strain>
        <tissue evidence="1">Leaf</tissue>
    </source>
</reference>
<dbReference type="AlphaFoldDB" id="A0A392UK30"/>
<evidence type="ECO:0000313" key="2">
    <source>
        <dbReference type="Proteomes" id="UP000265520"/>
    </source>
</evidence>
<sequence>RNWTDATAFGTSFGRASGRTDATASGIACRV</sequence>
<feature type="non-terminal residue" evidence="1">
    <location>
        <position position="1"/>
    </location>
</feature>
<comment type="caution">
    <text evidence="1">The sequence shown here is derived from an EMBL/GenBank/DDBJ whole genome shotgun (WGS) entry which is preliminary data.</text>
</comment>
<evidence type="ECO:0000313" key="1">
    <source>
        <dbReference type="EMBL" id="MCI73989.1"/>
    </source>
</evidence>
<protein>
    <submittedName>
        <fullName evidence="1">Uncharacterized protein</fullName>
    </submittedName>
</protein>
<dbReference type="Proteomes" id="UP000265520">
    <property type="component" value="Unassembled WGS sequence"/>
</dbReference>
<name>A0A392UK30_9FABA</name>
<keyword evidence="2" id="KW-1185">Reference proteome</keyword>
<organism evidence="1 2">
    <name type="scientific">Trifolium medium</name>
    <dbReference type="NCBI Taxonomy" id="97028"/>
    <lineage>
        <taxon>Eukaryota</taxon>
        <taxon>Viridiplantae</taxon>
        <taxon>Streptophyta</taxon>
        <taxon>Embryophyta</taxon>
        <taxon>Tracheophyta</taxon>
        <taxon>Spermatophyta</taxon>
        <taxon>Magnoliopsida</taxon>
        <taxon>eudicotyledons</taxon>
        <taxon>Gunneridae</taxon>
        <taxon>Pentapetalae</taxon>
        <taxon>rosids</taxon>
        <taxon>fabids</taxon>
        <taxon>Fabales</taxon>
        <taxon>Fabaceae</taxon>
        <taxon>Papilionoideae</taxon>
        <taxon>50 kb inversion clade</taxon>
        <taxon>NPAAA clade</taxon>
        <taxon>Hologalegina</taxon>
        <taxon>IRL clade</taxon>
        <taxon>Trifolieae</taxon>
        <taxon>Trifolium</taxon>
    </lineage>
</organism>
<dbReference type="EMBL" id="LXQA010850845">
    <property type="protein sequence ID" value="MCI73989.1"/>
    <property type="molecule type" value="Genomic_DNA"/>
</dbReference>
<accession>A0A392UK30</accession>